<proteinExistence type="inferred from homology"/>
<dbReference type="InterPro" id="IPR006684">
    <property type="entry name" value="YbgC/YbaW"/>
</dbReference>
<evidence type="ECO:0000256" key="2">
    <source>
        <dbReference type="ARBA" id="ARBA00022801"/>
    </source>
</evidence>
<dbReference type="PANTHER" id="PTHR31793:SF27">
    <property type="entry name" value="NOVEL THIOESTERASE SUPERFAMILY DOMAIN AND SAPOSIN A-TYPE DOMAIN CONTAINING PROTEIN (0610012H03RIK)"/>
    <property type="match status" value="1"/>
</dbReference>
<dbReference type="InterPro" id="IPR029069">
    <property type="entry name" value="HotDog_dom_sf"/>
</dbReference>
<evidence type="ECO:0000256" key="1">
    <source>
        <dbReference type="ARBA" id="ARBA00005953"/>
    </source>
</evidence>
<sequence length="114" mass="13017">MGVIYFARYFVYADEAITSFMKERDIDIVKLEKEGIYFAVASAHCDYEKPIKYSDNCLVKVQVSRIGNTSVTFNFEIMANNEVVANGYIVYVLIDKEGKKKQLPGEIRKSLVKS</sequence>
<dbReference type="AlphaFoldDB" id="F0QXN1"/>
<accession>F0QXN1</accession>
<reference evidence="3 4" key="1">
    <citation type="journal article" date="2011" name="J. Bacteriol.">
        <title>Complete genome sequence of 'Vulcanisaeta moutnovskia' strain 768-28, a novel member of the hyperthermophilic crenarchaeal genus vulcanisaeta.</title>
        <authorList>
            <person name="Gumerov V.M."/>
            <person name="Mardanov A.V."/>
            <person name="Beletsky A.V."/>
            <person name="Prokofeva M.I."/>
            <person name="Bonch-Osmolovskaya E.A."/>
            <person name="Ravin N.V."/>
            <person name="Skryabin K.G."/>
        </authorList>
    </citation>
    <scope>NUCLEOTIDE SEQUENCE [LARGE SCALE GENOMIC DNA]</scope>
    <source>
        <strain evidence="3 4">768-28</strain>
    </source>
</reference>
<dbReference type="KEGG" id="vmo:VMUT_2250"/>
<keyword evidence="2" id="KW-0378">Hydrolase</keyword>
<dbReference type="PANTHER" id="PTHR31793">
    <property type="entry name" value="4-HYDROXYBENZOYL-COA THIOESTERASE FAMILY MEMBER"/>
    <property type="match status" value="1"/>
</dbReference>
<dbReference type="SUPFAM" id="SSF54637">
    <property type="entry name" value="Thioesterase/thiol ester dehydrase-isomerase"/>
    <property type="match status" value="1"/>
</dbReference>
<evidence type="ECO:0000313" key="4">
    <source>
        <dbReference type="Proteomes" id="UP000007485"/>
    </source>
</evidence>
<keyword evidence="4" id="KW-1185">Reference proteome</keyword>
<protein>
    <submittedName>
        <fullName evidence="3">Thioesterase superfamily protein</fullName>
    </submittedName>
</protein>
<comment type="similarity">
    <text evidence="1">Belongs to the 4-hydroxybenzoyl-CoA thioesterase family.</text>
</comment>
<gene>
    <name evidence="3" type="ordered locus">VMUT_2250</name>
</gene>
<dbReference type="EMBL" id="CP002529">
    <property type="protein sequence ID" value="ADY02446.1"/>
    <property type="molecule type" value="Genomic_DNA"/>
</dbReference>
<dbReference type="GO" id="GO:0047617">
    <property type="term" value="F:fatty acyl-CoA hydrolase activity"/>
    <property type="evidence" value="ECO:0007669"/>
    <property type="project" value="TreeGrafter"/>
</dbReference>
<dbReference type="Pfam" id="PF13279">
    <property type="entry name" value="4HBT_2"/>
    <property type="match status" value="1"/>
</dbReference>
<name>F0QXN1_VULM7</name>
<dbReference type="HOGENOM" id="CLU_101141_5_0_2"/>
<dbReference type="eggNOG" id="arCOG01137">
    <property type="taxonomic scope" value="Archaea"/>
</dbReference>
<dbReference type="InterPro" id="IPR050563">
    <property type="entry name" value="4-hydroxybenzoyl-CoA_TE"/>
</dbReference>
<dbReference type="PIRSF" id="PIRSF003230">
    <property type="entry name" value="YbgC"/>
    <property type="match status" value="1"/>
</dbReference>
<evidence type="ECO:0000313" key="3">
    <source>
        <dbReference type="EMBL" id="ADY02446.1"/>
    </source>
</evidence>
<dbReference type="Proteomes" id="UP000007485">
    <property type="component" value="Chromosome"/>
</dbReference>
<dbReference type="Gene3D" id="3.10.129.10">
    <property type="entry name" value="Hotdog Thioesterase"/>
    <property type="match status" value="1"/>
</dbReference>
<dbReference type="CDD" id="cd00586">
    <property type="entry name" value="4HBT"/>
    <property type="match status" value="1"/>
</dbReference>
<organism evidence="3 4">
    <name type="scientific">Vulcanisaeta moutnovskia (strain 768-28)</name>
    <dbReference type="NCBI Taxonomy" id="985053"/>
    <lineage>
        <taxon>Archaea</taxon>
        <taxon>Thermoproteota</taxon>
        <taxon>Thermoprotei</taxon>
        <taxon>Thermoproteales</taxon>
        <taxon>Thermoproteaceae</taxon>
        <taxon>Vulcanisaeta</taxon>
    </lineage>
</organism>
<dbReference type="STRING" id="985053.VMUT_2250"/>